<dbReference type="UniPathway" id="UPA00075">
    <property type="reaction ID" value="UER00336"/>
</dbReference>
<dbReference type="Pfam" id="PF10397">
    <property type="entry name" value="ADSL_C"/>
    <property type="match status" value="1"/>
</dbReference>
<evidence type="ECO:0000256" key="7">
    <source>
        <dbReference type="ARBA" id="ARBA00022755"/>
    </source>
</evidence>
<dbReference type="PRINTS" id="PR00149">
    <property type="entry name" value="FUMRATELYASE"/>
</dbReference>
<dbReference type="GO" id="GO:0005829">
    <property type="term" value="C:cytosol"/>
    <property type="evidence" value="ECO:0007669"/>
    <property type="project" value="TreeGrafter"/>
</dbReference>
<evidence type="ECO:0000256" key="11">
    <source>
        <dbReference type="ARBA" id="ARBA00049115"/>
    </source>
</evidence>
<dbReference type="InterPro" id="IPR000362">
    <property type="entry name" value="Fumarate_lyase_fam"/>
</dbReference>
<comment type="pathway">
    <text evidence="1">Purine metabolism; IMP biosynthesis via de novo pathway; 5-amino-1-(5-phospho-D-ribosyl)imidazole-4-carboxamide from 5-amino-1-(5-phospho-D-ribosyl)imidazole-4-carboxylate: step 2/2.</text>
</comment>
<comment type="function">
    <text evidence="10">Catalyzes two reactions in de novo purine nucleotide biosynthesis. Catalyzes the breakdown of 5-aminoimidazole- (N-succinylocarboxamide) ribotide (SAICAR or 2-[5-amino-1-(5-phospho-beta-D-ribosyl)imidazole-4-carboxamido]succinate) to 5-aminoimidazole-4-carboxamide ribotide (AICAR or 5-amino-1-(5-phospho-beta-D-ribosyl)imidazole-4-carboxamide) and fumarate, and of adenylosuccinate (ADS or N(6)-(1,2-dicarboxyethyl)-AMP) to adenosine monophosphate (AMP) and fumarate.</text>
</comment>
<dbReference type="UniPathway" id="UPA00074">
    <property type="reaction ID" value="UER00132"/>
</dbReference>
<evidence type="ECO:0000256" key="4">
    <source>
        <dbReference type="ARBA" id="ARBA00011668"/>
    </source>
</evidence>
<gene>
    <name evidence="14" type="ORF">B9J98_06595</name>
</gene>
<comment type="catalytic activity">
    <reaction evidence="11">
        <text>N(6)-(1,2-dicarboxyethyl)-AMP = fumarate + AMP</text>
        <dbReference type="Rhea" id="RHEA:16853"/>
        <dbReference type="ChEBI" id="CHEBI:29806"/>
        <dbReference type="ChEBI" id="CHEBI:57567"/>
        <dbReference type="ChEBI" id="CHEBI:456215"/>
        <dbReference type="EC" id="4.3.2.2"/>
    </reaction>
    <physiologicalReaction direction="left-to-right" evidence="11">
        <dbReference type="Rhea" id="RHEA:16854"/>
    </physiologicalReaction>
</comment>
<dbReference type="GO" id="GO:0044208">
    <property type="term" value="P:'de novo' AMP biosynthetic process"/>
    <property type="evidence" value="ECO:0007669"/>
    <property type="project" value="UniProtKB-UniPathway"/>
</dbReference>
<dbReference type="Gene3D" id="1.10.40.30">
    <property type="entry name" value="Fumarase/aspartase (C-terminal domain)"/>
    <property type="match status" value="1"/>
</dbReference>
<comment type="caution">
    <text evidence="14">The sequence shown here is derived from an EMBL/GenBank/DDBJ whole genome shotgun (WGS) entry which is preliminary data.</text>
</comment>
<dbReference type="InterPro" id="IPR022761">
    <property type="entry name" value="Fumarate_lyase_N"/>
</dbReference>
<dbReference type="EMBL" id="NDWU01000019">
    <property type="protein sequence ID" value="PUA31337.1"/>
    <property type="molecule type" value="Genomic_DNA"/>
</dbReference>
<dbReference type="Proteomes" id="UP000244066">
    <property type="component" value="Unassembled WGS sequence"/>
</dbReference>
<dbReference type="AlphaFoldDB" id="A0A2R7Y1V8"/>
<dbReference type="CDD" id="cd01360">
    <property type="entry name" value="Adenylsuccinate_lyase_1"/>
    <property type="match status" value="1"/>
</dbReference>
<evidence type="ECO:0000256" key="6">
    <source>
        <dbReference type="ARBA" id="ARBA00017058"/>
    </source>
</evidence>
<evidence type="ECO:0000256" key="12">
    <source>
        <dbReference type="NCBIfam" id="TIGR00928"/>
    </source>
</evidence>
<organism evidence="14 15">
    <name type="scientific">Candidatus Terraquivivens tikiterensis</name>
    <dbReference type="NCBI Taxonomy" id="1980982"/>
    <lineage>
        <taxon>Archaea</taxon>
        <taxon>Nitrososphaerota</taxon>
        <taxon>Candidatus Wolframiiraptoraceae</taxon>
        <taxon>Candidatus Terraquivivens</taxon>
    </lineage>
</organism>
<dbReference type="Gene3D" id="1.20.200.10">
    <property type="entry name" value="Fumarase/aspartase (Central domain)"/>
    <property type="match status" value="1"/>
</dbReference>
<evidence type="ECO:0000259" key="13">
    <source>
        <dbReference type="SMART" id="SM00998"/>
    </source>
</evidence>
<evidence type="ECO:0000256" key="8">
    <source>
        <dbReference type="ARBA" id="ARBA00023239"/>
    </source>
</evidence>
<comment type="similarity">
    <text evidence="3">Belongs to the lyase 1 family. Adenylosuccinate lyase subfamily.</text>
</comment>
<dbReference type="PRINTS" id="PR00145">
    <property type="entry name" value="ARGSUCLYASE"/>
</dbReference>
<evidence type="ECO:0000256" key="3">
    <source>
        <dbReference type="ARBA" id="ARBA00008273"/>
    </source>
</evidence>
<dbReference type="EC" id="4.3.2.2" evidence="5 12"/>
<keyword evidence="7" id="KW-0658">Purine biosynthesis</keyword>
<evidence type="ECO:0000256" key="5">
    <source>
        <dbReference type="ARBA" id="ARBA00012339"/>
    </source>
</evidence>
<name>A0A2R7Y1V8_9ARCH</name>
<feature type="domain" description="Adenylosuccinate lyase C-terminal" evidence="13">
    <location>
        <begin position="362"/>
        <end position="439"/>
    </location>
</feature>
<comment type="pathway">
    <text evidence="2">Purine metabolism; AMP biosynthesis via de novo pathway; AMP from IMP: step 2/2.</text>
</comment>
<evidence type="ECO:0000256" key="9">
    <source>
        <dbReference type="ARBA" id="ARBA00024477"/>
    </source>
</evidence>
<dbReference type="SMART" id="SM00998">
    <property type="entry name" value="ADSL_C"/>
    <property type="match status" value="1"/>
</dbReference>
<dbReference type="FunFam" id="1.20.200.10:FF:000008">
    <property type="entry name" value="Adenylosuccinate lyase"/>
    <property type="match status" value="1"/>
</dbReference>
<dbReference type="InterPro" id="IPR004769">
    <property type="entry name" value="Pur_lyase"/>
</dbReference>
<dbReference type="Gene3D" id="1.10.275.60">
    <property type="match status" value="1"/>
</dbReference>
<keyword evidence="8 14" id="KW-0456">Lyase</keyword>
<dbReference type="PANTHER" id="PTHR43172">
    <property type="entry name" value="ADENYLOSUCCINATE LYASE"/>
    <property type="match status" value="1"/>
</dbReference>
<dbReference type="SUPFAM" id="SSF48557">
    <property type="entry name" value="L-aspartase-like"/>
    <property type="match status" value="1"/>
</dbReference>
<sequence length="456" mass="50536">MPVLPIDSGRYGSKEIREIFEESSRLKYILAVEAAVAEAQAELGIIPAEAGKEIASKASIDYVTLERCKEVEKEIGHEPANVVEVLVGVCGDHAKPWVHYGMTSNDLLDTATSLQIRDAMRIIEGRMRELTTLLAEMAQRYAGLPAVGRTHGQHASIISFGLKFAVWASEMLRHFDRLSQMLDRVLVCKTLGVVGTGSVMGEKAIEVQRRVAEKLGLRPIDAATQVVPRELYAEVVFFAAMLASTLDRISTEIRNLQRTEICEVEEPFRPGQVGSSAVPVKRNPIKSEKVSSIARLLRPLVQVALENIPLWHERDLTNSANERFIIPMSLILLDEALRTMVEVISGLKVNEESIMANIQKTGGRIFSEFVLDLMLKKGFSRVTAYRLVQRASEKTDMPFLEALLQIPEVSHKLSREEIEGVMKPGACLGASKLIISEVVERVKKRLSTPGSFPPMA</sequence>
<evidence type="ECO:0000313" key="14">
    <source>
        <dbReference type="EMBL" id="PUA31337.1"/>
    </source>
</evidence>
<dbReference type="GO" id="GO:0070626">
    <property type="term" value="F:(S)-2-(5-amino-1-(5-phospho-D-ribosyl)imidazole-4-carboxamido) succinate lyase (fumarate-forming) activity"/>
    <property type="evidence" value="ECO:0007669"/>
    <property type="project" value="TreeGrafter"/>
</dbReference>
<dbReference type="GO" id="GO:0004018">
    <property type="term" value="F:N6-(1,2-dicarboxyethyl)AMP AMP-lyase (fumarate-forming) activity"/>
    <property type="evidence" value="ECO:0007669"/>
    <property type="project" value="UniProtKB-UniRule"/>
</dbReference>
<proteinExistence type="inferred from homology"/>
<evidence type="ECO:0000256" key="10">
    <source>
        <dbReference type="ARBA" id="ARBA00025012"/>
    </source>
</evidence>
<protein>
    <recommendedName>
        <fullName evidence="6 12">Adenylosuccinate lyase</fullName>
        <ecNumber evidence="5 12">4.3.2.2</ecNumber>
    </recommendedName>
</protein>
<comment type="catalytic activity">
    <reaction evidence="9">
        <text>(2S)-2-[5-amino-1-(5-phospho-beta-D-ribosyl)imidazole-4-carboxamido]succinate = 5-amino-1-(5-phospho-beta-D-ribosyl)imidazole-4-carboxamide + fumarate</text>
        <dbReference type="Rhea" id="RHEA:23920"/>
        <dbReference type="ChEBI" id="CHEBI:29806"/>
        <dbReference type="ChEBI" id="CHEBI:58443"/>
        <dbReference type="ChEBI" id="CHEBI:58475"/>
        <dbReference type="EC" id="4.3.2.2"/>
    </reaction>
    <physiologicalReaction direction="left-to-right" evidence="9">
        <dbReference type="Rhea" id="RHEA:23921"/>
    </physiologicalReaction>
</comment>
<reference evidence="14 15" key="1">
    <citation type="submission" date="2017-04" db="EMBL/GenBank/DDBJ databases">
        <title>Draft Aigarchaeota genome from a New Zealand hot spring.</title>
        <authorList>
            <person name="Reysenbach A.-L."/>
            <person name="Donaho J.A."/>
            <person name="Gerhart J."/>
            <person name="Kelley J.F."/>
            <person name="Kouba K."/>
            <person name="Podar M."/>
            <person name="Stott M."/>
        </authorList>
    </citation>
    <scope>NUCLEOTIDE SEQUENCE [LARGE SCALE GENOMIC DNA]</scope>
    <source>
        <strain evidence="14">NZ13_MG1</strain>
    </source>
</reference>
<dbReference type="GO" id="GO:0006189">
    <property type="term" value="P:'de novo' IMP biosynthetic process"/>
    <property type="evidence" value="ECO:0007669"/>
    <property type="project" value="UniProtKB-UniPathway"/>
</dbReference>
<dbReference type="NCBIfam" id="TIGR00928">
    <property type="entry name" value="purB"/>
    <property type="match status" value="1"/>
</dbReference>
<dbReference type="PANTHER" id="PTHR43172:SF1">
    <property type="entry name" value="ADENYLOSUCCINATE LYASE"/>
    <property type="match status" value="1"/>
</dbReference>
<dbReference type="Pfam" id="PF00206">
    <property type="entry name" value="Lyase_1"/>
    <property type="match status" value="1"/>
</dbReference>
<comment type="subunit">
    <text evidence="4">Homotetramer. Residues from neighboring subunits contribute catalytic and substrate-binding residues to each active site.</text>
</comment>
<dbReference type="InterPro" id="IPR019468">
    <property type="entry name" value="AdenyloSucc_lyase_C"/>
</dbReference>
<accession>A0A2R7Y1V8</accession>
<evidence type="ECO:0000256" key="1">
    <source>
        <dbReference type="ARBA" id="ARBA00004706"/>
    </source>
</evidence>
<evidence type="ECO:0000256" key="2">
    <source>
        <dbReference type="ARBA" id="ARBA00004734"/>
    </source>
</evidence>
<dbReference type="InterPro" id="IPR008948">
    <property type="entry name" value="L-Aspartase-like"/>
</dbReference>
<evidence type="ECO:0000313" key="15">
    <source>
        <dbReference type="Proteomes" id="UP000244066"/>
    </source>
</evidence>